<keyword evidence="3" id="KW-1185">Reference proteome</keyword>
<dbReference type="EMBL" id="BMTU01000015">
    <property type="protein sequence ID" value="GGR02464.1"/>
    <property type="molecule type" value="Genomic_DNA"/>
</dbReference>
<keyword evidence="1" id="KW-0472">Membrane</keyword>
<keyword evidence="1" id="KW-1133">Transmembrane helix</keyword>
<organism evidence="2 3">
    <name type="scientific">Streptomyces pilosus</name>
    <dbReference type="NCBI Taxonomy" id="28893"/>
    <lineage>
        <taxon>Bacteria</taxon>
        <taxon>Bacillati</taxon>
        <taxon>Actinomycetota</taxon>
        <taxon>Actinomycetes</taxon>
        <taxon>Kitasatosporales</taxon>
        <taxon>Streptomycetaceae</taxon>
        <taxon>Streptomyces</taxon>
    </lineage>
</organism>
<evidence type="ECO:0000256" key="1">
    <source>
        <dbReference type="SAM" id="Phobius"/>
    </source>
</evidence>
<name>A0A918C376_9ACTN</name>
<evidence type="ECO:0000313" key="2">
    <source>
        <dbReference type="EMBL" id="GGR02464.1"/>
    </source>
</evidence>
<reference evidence="2" key="2">
    <citation type="submission" date="2020-09" db="EMBL/GenBank/DDBJ databases">
        <authorList>
            <person name="Sun Q."/>
            <person name="Ohkuma M."/>
        </authorList>
    </citation>
    <scope>NUCLEOTIDE SEQUENCE</scope>
    <source>
        <strain evidence="2">JCM 4403</strain>
    </source>
</reference>
<accession>A0A918C376</accession>
<keyword evidence="1" id="KW-0812">Transmembrane</keyword>
<comment type="caution">
    <text evidence="2">The sequence shown here is derived from an EMBL/GenBank/DDBJ whole genome shotgun (WGS) entry which is preliminary data.</text>
</comment>
<evidence type="ECO:0000313" key="3">
    <source>
        <dbReference type="Proteomes" id="UP000656732"/>
    </source>
</evidence>
<protein>
    <submittedName>
        <fullName evidence="2">Uncharacterized protein</fullName>
    </submittedName>
</protein>
<feature type="transmembrane region" description="Helical" evidence="1">
    <location>
        <begin position="36"/>
        <end position="58"/>
    </location>
</feature>
<dbReference type="Proteomes" id="UP000656732">
    <property type="component" value="Unassembled WGS sequence"/>
</dbReference>
<reference evidence="2" key="1">
    <citation type="journal article" date="2014" name="Int. J. Syst. Evol. Microbiol.">
        <title>Complete genome sequence of Corynebacterium casei LMG S-19264T (=DSM 44701T), isolated from a smear-ripened cheese.</title>
        <authorList>
            <consortium name="US DOE Joint Genome Institute (JGI-PGF)"/>
            <person name="Walter F."/>
            <person name="Albersmeier A."/>
            <person name="Kalinowski J."/>
            <person name="Ruckert C."/>
        </authorList>
    </citation>
    <scope>NUCLEOTIDE SEQUENCE</scope>
    <source>
        <strain evidence="2">JCM 4403</strain>
    </source>
</reference>
<dbReference type="AlphaFoldDB" id="A0A918C376"/>
<feature type="transmembrane region" description="Helical" evidence="1">
    <location>
        <begin position="64"/>
        <end position="83"/>
    </location>
</feature>
<proteinExistence type="predicted"/>
<sequence length="98" mass="11107">MGTPRVVDMDAVKHPCPVRFSGSSYRDRMTRRRRRWVVLGWWTAWWAAVTALFVFLGAVTDQPIGLAGSAAGAAFVIVVGEVADRFRRRFPSRRRTGR</sequence>
<gene>
    <name evidence="2" type="ORF">GCM10010280_58140</name>
</gene>